<evidence type="ECO:0000256" key="1">
    <source>
        <dbReference type="SAM" id="Phobius"/>
    </source>
</evidence>
<comment type="caution">
    <text evidence="2">The sequence shown here is derived from an EMBL/GenBank/DDBJ whole genome shotgun (WGS) entry which is preliminary data.</text>
</comment>
<keyword evidence="1" id="KW-0472">Membrane</keyword>
<feature type="transmembrane region" description="Helical" evidence="1">
    <location>
        <begin position="334"/>
        <end position="361"/>
    </location>
</feature>
<dbReference type="EMBL" id="JBHFFA010000002">
    <property type="protein sequence ID" value="KAL2642505.1"/>
    <property type="molecule type" value="Genomic_DNA"/>
</dbReference>
<proteinExistence type="predicted"/>
<accession>A0ABD1Z460</accession>
<name>A0ABD1Z460_9MARC</name>
<evidence type="ECO:0000313" key="2">
    <source>
        <dbReference type="EMBL" id="KAL2642505.1"/>
    </source>
</evidence>
<organism evidence="2 3">
    <name type="scientific">Riccia fluitans</name>
    <dbReference type="NCBI Taxonomy" id="41844"/>
    <lineage>
        <taxon>Eukaryota</taxon>
        <taxon>Viridiplantae</taxon>
        <taxon>Streptophyta</taxon>
        <taxon>Embryophyta</taxon>
        <taxon>Marchantiophyta</taxon>
        <taxon>Marchantiopsida</taxon>
        <taxon>Marchantiidae</taxon>
        <taxon>Marchantiales</taxon>
        <taxon>Ricciaceae</taxon>
        <taxon>Riccia</taxon>
    </lineage>
</organism>
<reference evidence="2 3" key="1">
    <citation type="submission" date="2024-09" db="EMBL/GenBank/DDBJ databases">
        <title>Chromosome-scale assembly of Riccia fluitans.</title>
        <authorList>
            <person name="Paukszto L."/>
            <person name="Sawicki J."/>
            <person name="Karawczyk K."/>
            <person name="Piernik-Szablinska J."/>
            <person name="Szczecinska M."/>
            <person name="Mazdziarz M."/>
        </authorList>
    </citation>
    <scope>NUCLEOTIDE SEQUENCE [LARGE SCALE GENOMIC DNA]</scope>
    <source>
        <strain evidence="2">Rf_01</strain>
        <tissue evidence="2">Aerial parts of the thallus</tissue>
    </source>
</reference>
<dbReference type="Proteomes" id="UP001605036">
    <property type="component" value="Unassembled WGS sequence"/>
</dbReference>
<keyword evidence="3" id="KW-1185">Reference proteome</keyword>
<keyword evidence="1" id="KW-1133">Transmembrane helix</keyword>
<protein>
    <submittedName>
        <fullName evidence="2">Uncharacterized protein</fullName>
    </submittedName>
</protein>
<dbReference type="AlphaFoldDB" id="A0ABD1Z460"/>
<sequence length="488" mass="53394">MSPATSVLPIHCISGFLHDLATGGNVVQTSRLYRGGRKAYEHACYQAYKRHTDRGSAHHTIEPVEFLLRYNEYIRCFGLARVRLNRRGPEIVCSARAIHPRGWSLRGTPVGDGCNNRGASQIRSSILPHDQQSGPQPGERRVQSQGFGIRCGRQLGGTQRGSAFHLNVAVMESDGRVPEQSGWQEGLDSLRLAVLTCRSIPARSLVPGESSPMAQCLANRSGRLQCSSRPRRIALVAWNSLFDGYSPLAARQGETRGPREIFPWCLEFPPAAVQRSTCGGMPSISHGAAAAEGSFHDCGSHGGDPMAIRERLLHDRPGVDWQSFVGSSSLAHEFGYSLLFDHLILVIFLMISCRGVVHFAVHRSRLVRFRGRIVFLASESDYSGHAVATPGAECSVQFMLATLLRRMALPRLTGFRHVVPAPFTIGSRHLICTAVFLPSINFSSRCFPLGHFAATHVSNPLRLNRALVLQSAIVLVPAAFGVVFAPRP</sequence>
<evidence type="ECO:0000313" key="3">
    <source>
        <dbReference type="Proteomes" id="UP001605036"/>
    </source>
</evidence>
<gene>
    <name evidence="2" type="ORF">R1flu_010092</name>
</gene>
<feature type="transmembrane region" description="Helical" evidence="1">
    <location>
        <begin position="466"/>
        <end position="485"/>
    </location>
</feature>
<keyword evidence="1" id="KW-0812">Transmembrane</keyword>